<comment type="caution">
    <text evidence="2">The sequence shown here is derived from an EMBL/GenBank/DDBJ whole genome shotgun (WGS) entry which is preliminary data.</text>
</comment>
<protein>
    <submittedName>
        <fullName evidence="2">Acyl carrier protein</fullName>
    </submittedName>
</protein>
<evidence type="ECO:0000259" key="1">
    <source>
        <dbReference type="PROSITE" id="PS50075"/>
    </source>
</evidence>
<dbReference type="EMBL" id="WMBF01000139">
    <property type="protein sequence ID" value="MBW5422862.1"/>
    <property type="molecule type" value="Genomic_DNA"/>
</dbReference>
<reference evidence="2 3" key="1">
    <citation type="submission" date="2019-11" db="EMBL/GenBank/DDBJ databases">
        <authorList>
            <person name="Ay H."/>
        </authorList>
    </citation>
    <scope>NUCLEOTIDE SEQUENCE [LARGE SCALE GENOMIC DNA]</scope>
    <source>
        <strain evidence="2 3">BG9H</strain>
    </source>
</reference>
<dbReference type="Gene3D" id="1.10.1200.10">
    <property type="entry name" value="ACP-like"/>
    <property type="match status" value="1"/>
</dbReference>
<organism evidence="2 3">
    <name type="scientific">Streptomyces anatolicus</name>
    <dbReference type="NCBI Taxonomy" id="2675858"/>
    <lineage>
        <taxon>Bacteria</taxon>
        <taxon>Bacillati</taxon>
        <taxon>Actinomycetota</taxon>
        <taxon>Actinomycetes</taxon>
        <taxon>Kitasatosporales</taxon>
        <taxon>Streptomycetaceae</taxon>
        <taxon>Streptomyces</taxon>
    </lineage>
</organism>
<gene>
    <name evidence="2" type="ORF">GKQ77_15030</name>
</gene>
<dbReference type="SUPFAM" id="SSF47336">
    <property type="entry name" value="ACP-like"/>
    <property type="match status" value="1"/>
</dbReference>
<accession>A0ABS6YQL9</accession>
<evidence type="ECO:0000313" key="3">
    <source>
        <dbReference type="Proteomes" id="UP001197114"/>
    </source>
</evidence>
<dbReference type="RefSeq" id="WP_219689275.1">
    <property type="nucleotide sequence ID" value="NZ_WMBF01000139.1"/>
</dbReference>
<dbReference type="Pfam" id="PF00550">
    <property type="entry name" value="PP-binding"/>
    <property type="match status" value="1"/>
</dbReference>
<dbReference type="InterPro" id="IPR009081">
    <property type="entry name" value="PP-bd_ACP"/>
</dbReference>
<dbReference type="InterPro" id="IPR036736">
    <property type="entry name" value="ACP-like_sf"/>
</dbReference>
<dbReference type="Proteomes" id="UP001197114">
    <property type="component" value="Unassembled WGS sequence"/>
</dbReference>
<evidence type="ECO:0000313" key="2">
    <source>
        <dbReference type="EMBL" id="MBW5422862.1"/>
    </source>
</evidence>
<feature type="domain" description="Carrier" evidence="1">
    <location>
        <begin position="11"/>
        <end position="92"/>
    </location>
</feature>
<proteinExistence type="predicted"/>
<name>A0ABS6YQL9_9ACTN</name>
<keyword evidence="3" id="KW-1185">Reference proteome</keyword>
<dbReference type="PROSITE" id="PS50075">
    <property type="entry name" value="CARRIER"/>
    <property type="match status" value="1"/>
</dbReference>
<sequence length="97" mass="10331">MTRPPATESGAPAAQTAQAAVEDILDFLARALGTEVGPDDDYFTTGLADSLFALELVTFVEHRFQLTVEVEDLDIDNFRTAANILAFAQARGGALTS</sequence>